<proteinExistence type="predicted"/>
<keyword evidence="3" id="KW-1185">Reference proteome</keyword>
<evidence type="ECO:0000313" key="3">
    <source>
        <dbReference type="Proteomes" id="UP001188597"/>
    </source>
</evidence>
<gene>
    <name evidence="2" type="ORF">RJ639_028325</name>
</gene>
<dbReference type="InterPro" id="IPR013103">
    <property type="entry name" value="RVT_2"/>
</dbReference>
<dbReference type="InterPro" id="IPR043502">
    <property type="entry name" value="DNA/RNA_pol_sf"/>
</dbReference>
<organism evidence="2 3">
    <name type="scientific">Escallonia herrerae</name>
    <dbReference type="NCBI Taxonomy" id="1293975"/>
    <lineage>
        <taxon>Eukaryota</taxon>
        <taxon>Viridiplantae</taxon>
        <taxon>Streptophyta</taxon>
        <taxon>Embryophyta</taxon>
        <taxon>Tracheophyta</taxon>
        <taxon>Spermatophyta</taxon>
        <taxon>Magnoliopsida</taxon>
        <taxon>eudicotyledons</taxon>
        <taxon>Gunneridae</taxon>
        <taxon>Pentapetalae</taxon>
        <taxon>asterids</taxon>
        <taxon>campanulids</taxon>
        <taxon>Escalloniales</taxon>
        <taxon>Escalloniaceae</taxon>
        <taxon>Escallonia</taxon>
    </lineage>
</organism>
<sequence>MDVKTAFLNGNSEEEIYMEQLEGYMVPEQKNKVCKLVKALYVLKQAPKQWHEKFDSMMISNGFMINNVDKCIHHKGVNDNVIIICLYVDDLFIFGKRINIVHATKRFLASKFDMKDMSEANASMLSLPLIKWLKRLAMTSIQQYYPSGDGR</sequence>
<dbReference type="Proteomes" id="UP001188597">
    <property type="component" value="Unassembled WGS sequence"/>
</dbReference>
<dbReference type="AlphaFoldDB" id="A0AA88X2J8"/>
<protein>
    <recommendedName>
        <fullName evidence="1">Reverse transcriptase Ty1/copia-type domain-containing protein</fullName>
    </recommendedName>
</protein>
<evidence type="ECO:0000313" key="2">
    <source>
        <dbReference type="EMBL" id="KAK3038718.1"/>
    </source>
</evidence>
<dbReference type="EMBL" id="JAVXUP010000090">
    <property type="protein sequence ID" value="KAK3038718.1"/>
    <property type="molecule type" value="Genomic_DNA"/>
</dbReference>
<feature type="domain" description="Reverse transcriptase Ty1/copia-type" evidence="1">
    <location>
        <begin position="1"/>
        <end position="121"/>
    </location>
</feature>
<evidence type="ECO:0000259" key="1">
    <source>
        <dbReference type="Pfam" id="PF07727"/>
    </source>
</evidence>
<comment type="caution">
    <text evidence="2">The sequence shown here is derived from an EMBL/GenBank/DDBJ whole genome shotgun (WGS) entry which is preliminary data.</text>
</comment>
<reference evidence="2" key="1">
    <citation type="submission" date="2022-12" db="EMBL/GenBank/DDBJ databases">
        <title>Draft genome assemblies for two species of Escallonia (Escalloniales).</title>
        <authorList>
            <person name="Chanderbali A."/>
            <person name="Dervinis C."/>
            <person name="Anghel I."/>
            <person name="Soltis D."/>
            <person name="Soltis P."/>
            <person name="Zapata F."/>
        </authorList>
    </citation>
    <scope>NUCLEOTIDE SEQUENCE</scope>
    <source>
        <strain evidence="2">UCBG64.0493</strain>
        <tissue evidence="2">Leaf</tissue>
    </source>
</reference>
<accession>A0AA88X2J8</accession>
<name>A0AA88X2J8_9ASTE</name>
<dbReference type="Pfam" id="PF07727">
    <property type="entry name" value="RVT_2"/>
    <property type="match status" value="1"/>
</dbReference>
<dbReference type="SUPFAM" id="SSF56672">
    <property type="entry name" value="DNA/RNA polymerases"/>
    <property type="match status" value="1"/>
</dbReference>